<evidence type="ECO:0000313" key="4">
    <source>
        <dbReference type="Proteomes" id="UP000287374"/>
    </source>
</evidence>
<dbReference type="PANTHER" id="PTHR35566:SF1">
    <property type="entry name" value="TYPE VI SECRETION SYSTEM BASEPLATE COMPONENT TSSK1"/>
    <property type="match status" value="1"/>
</dbReference>
<dbReference type="EMBL" id="RZGX01000007">
    <property type="protein sequence ID" value="RUR23715.1"/>
    <property type="molecule type" value="Genomic_DNA"/>
</dbReference>
<gene>
    <name evidence="1" type="primary">tssK</name>
    <name evidence="1" type="ORF">DGG96_04800</name>
    <name evidence="2" type="ORF">ELY20_06815</name>
</gene>
<dbReference type="PANTHER" id="PTHR35566">
    <property type="entry name" value="BLR3599 PROTEIN"/>
    <property type="match status" value="1"/>
</dbReference>
<protein>
    <submittedName>
        <fullName evidence="1">Type VI secretion system baseplate subunit TssK</fullName>
    </submittedName>
</protein>
<dbReference type="RefSeq" id="WP_110141821.1">
    <property type="nucleotide sequence ID" value="NZ_QHJG01000006.1"/>
</dbReference>
<dbReference type="Pfam" id="PF05936">
    <property type="entry name" value="T6SS_VasE"/>
    <property type="match status" value="1"/>
</dbReference>
<comment type="caution">
    <text evidence="1">The sequence shown here is derived from an EMBL/GenBank/DDBJ whole genome shotgun (WGS) entry which is preliminary data.</text>
</comment>
<keyword evidence="4" id="KW-1185">Reference proteome</keyword>
<dbReference type="InterPro" id="IPR010263">
    <property type="entry name" value="T6SS_TssK"/>
</dbReference>
<reference evidence="1 3" key="1">
    <citation type="submission" date="2018-05" db="EMBL/GenBank/DDBJ databases">
        <title>Legionella qingyii sp.nov., whole genome shotgun sequence.</title>
        <authorList>
            <person name="Wu H."/>
            <person name="Zhu Q."/>
            <person name="Hu C."/>
        </authorList>
    </citation>
    <scope>NUCLEOTIDE SEQUENCE [LARGE SCALE GENOMIC DNA]</scope>
    <source>
        <strain evidence="1 3">HEB18</strain>
    </source>
</reference>
<dbReference type="Proteomes" id="UP000247152">
    <property type="component" value="Unassembled WGS sequence"/>
</dbReference>
<evidence type="ECO:0000313" key="3">
    <source>
        <dbReference type="Proteomes" id="UP000247152"/>
    </source>
</evidence>
<dbReference type="OrthoDB" id="9775333at2"/>
<evidence type="ECO:0000313" key="1">
    <source>
        <dbReference type="EMBL" id="PWY56729.1"/>
    </source>
</evidence>
<reference evidence="2 4" key="2">
    <citation type="submission" date="2018-12" db="EMBL/GenBank/DDBJ databases">
        <title>Legionella sp,whole genome shotgun sequence.</title>
        <authorList>
            <person name="Wu H."/>
        </authorList>
    </citation>
    <scope>NUCLEOTIDE SEQUENCE [LARGE SCALE GENOMIC DNA]</scope>
    <source>
        <strain evidence="2">Km489</strain>
        <strain evidence="4">km489</strain>
    </source>
</reference>
<dbReference type="EMBL" id="QHJG01000006">
    <property type="protein sequence ID" value="PWY56729.1"/>
    <property type="molecule type" value="Genomic_DNA"/>
</dbReference>
<dbReference type="NCBIfam" id="TIGR03353">
    <property type="entry name" value="VI_chp_4"/>
    <property type="match status" value="1"/>
</dbReference>
<sequence length="463" mass="53516">MIWNTPIDWEHGLFLQPQHFQYTELNQHYIHSQFLRYITPFFWGFTDLVVNEKSLKSGIFDVEKMAFFLPSGEFVEIDVNAKFLPRSFMSEWPANANSLKVYIGVKELSKNIGNVTVVENLDNLSNVNTRFISWNAGDELPDYYHQGAQAHLRCLYYVVKLFWEFEIENTHNYSIIQVAELRRTTKDEVVYDPNFYPSCVSLTAHKNLNSLMNHLLSDLVKTTSKLEKFKQPLDSYSTQVDKSNFGRLFSLRSLLRNVPVMEHYLNAKTVHPWQVFGLLQHMIGELSFYSTEINFFEGGSGNVSAIPIYDHSNLSKSFNLIIELMNKLLIAITADPDRIRRMVKEKNHYWADLGNNFIQKNRNYFLVMYAQNDQEEIAEMIKDFGKLCAHSEIENYIDFALPGAPISRLISAPEGVPKGANCLYYHIDHNSVMWSKIELERKVAFYLGKTPVDIVIDIVAVGG</sequence>
<accession>A0A317U5M8</accession>
<dbReference type="AlphaFoldDB" id="A0A317U5M8"/>
<dbReference type="Proteomes" id="UP000287374">
    <property type="component" value="Unassembled WGS sequence"/>
</dbReference>
<organism evidence="1 3">
    <name type="scientific">Legionella qingyii</name>
    <dbReference type="NCBI Taxonomy" id="2184757"/>
    <lineage>
        <taxon>Bacteria</taxon>
        <taxon>Pseudomonadati</taxon>
        <taxon>Pseudomonadota</taxon>
        <taxon>Gammaproteobacteria</taxon>
        <taxon>Legionellales</taxon>
        <taxon>Legionellaceae</taxon>
        <taxon>Legionella</taxon>
    </lineage>
</organism>
<name>A0A317U5M8_9GAMM</name>
<proteinExistence type="predicted"/>
<evidence type="ECO:0000313" key="2">
    <source>
        <dbReference type="EMBL" id="RUR23715.1"/>
    </source>
</evidence>